<dbReference type="SUPFAM" id="SSF54001">
    <property type="entry name" value="Cysteine proteinases"/>
    <property type="match status" value="1"/>
</dbReference>
<evidence type="ECO:0000256" key="8">
    <source>
        <dbReference type="RuleBase" id="RU361215"/>
    </source>
</evidence>
<accession>A0A915LSL7</accession>
<feature type="site" description="Important for enzyme activity" evidence="7">
    <location>
        <position position="191"/>
    </location>
</feature>
<feature type="active site" description="Nucleophile" evidence="7">
    <location>
        <position position="102"/>
    </location>
</feature>
<keyword evidence="3 7" id="KW-0645">Protease</keyword>
<protein>
    <recommendedName>
        <fullName evidence="8">Ubiquitin carboxyl-terminal hydrolase</fullName>
        <ecNumber evidence="8">3.4.19.12</ecNumber>
    </recommendedName>
</protein>
<evidence type="ECO:0000256" key="2">
    <source>
        <dbReference type="ARBA" id="ARBA00009326"/>
    </source>
</evidence>
<dbReference type="WBParaSite" id="scaffold18434_cov227.g18907">
    <property type="protein sequence ID" value="scaffold18434_cov227.g18907"/>
    <property type="gene ID" value="scaffold18434_cov227.g18907"/>
</dbReference>
<dbReference type="PANTHER" id="PTHR10589:SF17">
    <property type="entry name" value="UBIQUITIN CARBOXYL-TERMINAL HYDROLASE"/>
    <property type="match status" value="1"/>
</dbReference>
<evidence type="ECO:0000313" key="10">
    <source>
        <dbReference type="Proteomes" id="UP000887561"/>
    </source>
</evidence>
<evidence type="ECO:0000259" key="9">
    <source>
        <dbReference type="PROSITE" id="PS52048"/>
    </source>
</evidence>
<dbReference type="GO" id="GO:0016579">
    <property type="term" value="P:protein deubiquitination"/>
    <property type="evidence" value="ECO:0007669"/>
    <property type="project" value="TreeGrafter"/>
</dbReference>
<feature type="site" description="Transition state stabilizer" evidence="7">
    <location>
        <position position="96"/>
    </location>
</feature>
<evidence type="ECO:0000256" key="6">
    <source>
        <dbReference type="ARBA" id="ARBA00022807"/>
    </source>
</evidence>
<feature type="active site" description="Proton donor" evidence="7">
    <location>
        <position position="176"/>
    </location>
</feature>
<dbReference type="PRINTS" id="PR00707">
    <property type="entry name" value="UBCTHYDRLASE"/>
</dbReference>
<evidence type="ECO:0000256" key="5">
    <source>
        <dbReference type="ARBA" id="ARBA00022801"/>
    </source>
</evidence>
<keyword evidence="5 7" id="KW-0378">Hydrolase</keyword>
<dbReference type="Proteomes" id="UP000887561">
    <property type="component" value="Unplaced"/>
</dbReference>
<feature type="domain" description="UCH catalytic" evidence="9">
    <location>
        <begin position="12"/>
        <end position="235"/>
    </location>
</feature>
<keyword evidence="4 7" id="KW-0833">Ubl conjugation pathway</keyword>
<dbReference type="Gene3D" id="3.40.532.10">
    <property type="entry name" value="Peptidase C12, ubiquitin carboxyl-terminal hydrolase"/>
    <property type="match status" value="1"/>
</dbReference>
<dbReference type="GO" id="GO:0004843">
    <property type="term" value="F:cysteine-type deubiquitinase activity"/>
    <property type="evidence" value="ECO:0007669"/>
    <property type="project" value="UniProtKB-UniRule"/>
</dbReference>
<dbReference type="Pfam" id="PF01088">
    <property type="entry name" value="Peptidase_C12"/>
    <property type="match status" value="1"/>
</dbReference>
<dbReference type="InterPro" id="IPR001578">
    <property type="entry name" value="Peptidase_C12_UCH"/>
</dbReference>
<dbReference type="GO" id="GO:0005737">
    <property type="term" value="C:cytoplasm"/>
    <property type="evidence" value="ECO:0007669"/>
    <property type="project" value="TreeGrafter"/>
</dbReference>
<dbReference type="GO" id="GO:0006511">
    <property type="term" value="P:ubiquitin-dependent protein catabolic process"/>
    <property type="evidence" value="ECO:0007669"/>
    <property type="project" value="UniProtKB-UniRule"/>
</dbReference>
<name>A0A915LSL7_MELJA</name>
<dbReference type="PROSITE" id="PS52048">
    <property type="entry name" value="UCH_DOMAIN"/>
    <property type="match status" value="1"/>
</dbReference>
<keyword evidence="10" id="KW-1185">Reference proteome</keyword>
<dbReference type="PANTHER" id="PTHR10589">
    <property type="entry name" value="UBIQUITIN CARBOXYL-TERMINAL HYDROLASE"/>
    <property type="match status" value="1"/>
</dbReference>
<evidence type="ECO:0000256" key="7">
    <source>
        <dbReference type="PROSITE-ProRule" id="PRU01393"/>
    </source>
</evidence>
<comment type="similarity">
    <text evidence="2 7 8">Belongs to the peptidase C12 family.</text>
</comment>
<dbReference type="InterPro" id="IPR036959">
    <property type="entry name" value="Peptidase_C12_UCH_sf"/>
</dbReference>
<evidence type="ECO:0000256" key="1">
    <source>
        <dbReference type="ARBA" id="ARBA00000707"/>
    </source>
</evidence>
<dbReference type="CDD" id="cd09616">
    <property type="entry name" value="Peptidase_C12_UCH_L1_L3"/>
    <property type="match status" value="1"/>
</dbReference>
<proteinExistence type="inferred from homology"/>
<dbReference type="EC" id="3.4.19.12" evidence="8"/>
<sequence>MTSAGFSDGRPVWIPLESNPEAFNKYINGLEVGKVECVEIYGFDDDLLAFVPGPHLALIFCFPYSETSYSSVAKVYSDLIAEGKDKVPEGVFFMKQKIHNACGTFSLLHSLTNNLESIDMGKSEGSFADWYAKAKPLGVQERSDCLFSHNSMAQAHKKCAESGETATPPDTQVEFHFIAYLHYGGRLLEFDSAQNFPRDCGPTTPSNLLSDASKQCKNLMQNLGDIACNALAIVQKKG</sequence>
<dbReference type="InterPro" id="IPR038765">
    <property type="entry name" value="Papain-like_cys_pep_sf"/>
</dbReference>
<evidence type="ECO:0000256" key="3">
    <source>
        <dbReference type="ARBA" id="ARBA00022670"/>
    </source>
</evidence>
<keyword evidence="6 7" id="KW-0788">Thiol protease</keyword>
<evidence type="ECO:0000313" key="11">
    <source>
        <dbReference type="WBParaSite" id="scaffold18434_cov227.g18907"/>
    </source>
</evidence>
<comment type="catalytic activity">
    <reaction evidence="1 7 8">
        <text>Thiol-dependent hydrolysis of ester, thioester, amide, peptide and isopeptide bonds formed by the C-terminal Gly of ubiquitin (a 76-residue protein attached to proteins as an intracellular targeting signal).</text>
        <dbReference type="EC" id="3.4.19.12"/>
    </reaction>
</comment>
<dbReference type="AlphaFoldDB" id="A0A915LSL7"/>
<reference evidence="11" key="1">
    <citation type="submission" date="2022-11" db="UniProtKB">
        <authorList>
            <consortium name="WormBaseParasite"/>
        </authorList>
    </citation>
    <scope>IDENTIFICATION</scope>
</reference>
<organism evidence="10 11">
    <name type="scientific">Meloidogyne javanica</name>
    <name type="common">Root-knot nematode worm</name>
    <dbReference type="NCBI Taxonomy" id="6303"/>
    <lineage>
        <taxon>Eukaryota</taxon>
        <taxon>Metazoa</taxon>
        <taxon>Ecdysozoa</taxon>
        <taxon>Nematoda</taxon>
        <taxon>Chromadorea</taxon>
        <taxon>Rhabditida</taxon>
        <taxon>Tylenchina</taxon>
        <taxon>Tylenchomorpha</taxon>
        <taxon>Tylenchoidea</taxon>
        <taxon>Meloidogynidae</taxon>
        <taxon>Meloidogyninae</taxon>
        <taxon>Meloidogyne</taxon>
        <taxon>Meloidogyne incognita group</taxon>
    </lineage>
</organism>
<evidence type="ECO:0000256" key="4">
    <source>
        <dbReference type="ARBA" id="ARBA00022786"/>
    </source>
</evidence>